<dbReference type="Gene3D" id="1.20.5.190">
    <property type="match status" value="4"/>
</dbReference>
<dbReference type="Proteomes" id="UP000028990">
    <property type="component" value="Unassembled WGS sequence"/>
</dbReference>
<evidence type="ECO:0000256" key="1">
    <source>
        <dbReference type="ARBA" id="ARBA00022737"/>
    </source>
</evidence>
<organism evidence="3 4">
    <name type="scientific">Fukomys damarensis</name>
    <name type="common">Damaraland mole rat</name>
    <name type="synonym">Cryptomys damarensis</name>
    <dbReference type="NCBI Taxonomy" id="885580"/>
    <lineage>
        <taxon>Eukaryota</taxon>
        <taxon>Metazoa</taxon>
        <taxon>Chordata</taxon>
        <taxon>Craniata</taxon>
        <taxon>Vertebrata</taxon>
        <taxon>Euteleostomi</taxon>
        <taxon>Mammalia</taxon>
        <taxon>Eutheria</taxon>
        <taxon>Euarchontoglires</taxon>
        <taxon>Glires</taxon>
        <taxon>Rodentia</taxon>
        <taxon>Hystricomorpha</taxon>
        <taxon>Bathyergidae</taxon>
        <taxon>Fukomys</taxon>
    </lineage>
</organism>
<dbReference type="Pfam" id="PF00612">
    <property type="entry name" value="IQ"/>
    <property type="match status" value="4"/>
</dbReference>
<proteinExistence type="predicted"/>
<feature type="region of interest" description="Disordered" evidence="2">
    <location>
        <begin position="34"/>
        <end position="59"/>
    </location>
</feature>
<keyword evidence="1" id="KW-0677">Repeat</keyword>
<dbReference type="InterPro" id="IPR000048">
    <property type="entry name" value="IQ_motif_EF-hand-BS"/>
</dbReference>
<dbReference type="PROSITE" id="PS50096">
    <property type="entry name" value="IQ"/>
    <property type="match status" value="4"/>
</dbReference>
<protein>
    <submittedName>
        <fullName evidence="3">IQ domain-containing protein F1</fullName>
    </submittedName>
</protein>
<dbReference type="EMBL" id="KN122133">
    <property type="protein sequence ID" value="KFO32676.1"/>
    <property type="molecule type" value="Genomic_DNA"/>
</dbReference>
<keyword evidence="4" id="KW-1185">Reference proteome</keyword>
<feature type="compositionally biased region" description="Basic residues" evidence="2">
    <location>
        <begin position="43"/>
        <end position="55"/>
    </location>
</feature>
<sequence length="365" mass="43632">MCRYPRLGGWGDAEKDGRLCQIIIEDVDETTLWTEKAKEKSKPKPKRKPKPKPKKPPPDRVLAAIKIQAWWRGTLVRRTLLHAALRVWIIQGWWRQTLARLLEKRRRAALESYARQTWATVKLQSCIRMWRIRQRYCRLLKAVRTIQAFWRWHSCHTRGFFQGSYELRGNHLQLQLYIFLGSQKANQDKEPEEKKELKKGVQFRETIIKYDAKKSKKGAMKKVAPADMVQASTKIQAWWRGTLLRRTLLHATLRAWVIQCWWRQTRARQLEKKKWEALELYKRQIWAAVRLQSWVRMWLTRQRYHAMLNAVRSIQNCWHGHICQFHDIFQGSYELTGSHLQLQLDIFLGSQVCRITDCIPFPIKN</sequence>
<dbReference type="AlphaFoldDB" id="A0A091EBM4"/>
<reference evidence="3 4" key="1">
    <citation type="submission" date="2013-11" db="EMBL/GenBank/DDBJ databases">
        <title>The Damaraland mole rat (Fukomys damarensis) genome and evolution of African mole rats.</title>
        <authorList>
            <person name="Gladyshev V.N."/>
            <person name="Fang X."/>
        </authorList>
    </citation>
    <scope>NUCLEOTIDE SEQUENCE [LARGE SCALE GENOMIC DNA]</scope>
    <source>
        <tissue evidence="3">Liver</tissue>
    </source>
</reference>
<dbReference type="InterPro" id="IPR039887">
    <property type="entry name" value="IQCF"/>
</dbReference>
<accession>A0A091EBM4</accession>
<evidence type="ECO:0000256" key="2">
    <source>
        <dbReference type="SAM" id="MobiDB-lite"/>
    </source>
</evidence>
<dbReference type="FunFam" id="1.20.5.190:FF:000014">
    <property type="entry name" value="IQ motif containing F5"/>
    <property type="match status" value="2"/>
</dbReference>
<dbReference type="FunFam" id="1.20.5.190:FF:000015">
    <property type="entry name" value="IQ motif containing F5"/>
    <property type="match status" value="1"/>
</dbReference>
<dbReference type="PANTHER" id="PTHR21633:SF10">
    <property type="entry name" value="IQ MOTIF CONTAINING F4"/>
    <property type="match status" value="1"/>
</dbReference>
<evidence type="ECO:0000313" key="4">
    <source>
        <dbReference type="Proteomes" id="UP000028990"/>
    </source>
</evidence>
<dbReference type="PANTHER" id="PTHR21633">
    <property type="entry name" value="IQ MOTIF CONTAINING F"/>
    <property type="match status" value="1"/>
</dbReference>
<dbReference type="SMART" id="SM00015">
    <property type="entry name" value="IQ"/>
    <property type="match status" value="4"/>
</dbReference>
<name>A0A091EBM4_FUKDA</name>
<evidence type="ECO:0000313" key="3">
    <source>
        <dbReference type="EMBL" id="KFO32676.1"/>
    </source>
</evidence>
<dbReference type="GO" id="GO:0005516">
    <property type="term" value="F:calmodulin binding"/>
    <property type="evidence" value="ECO:0007669"/>
    <property type="project" value="TreeGrafter"/>
</dbReference>
<dbReference type="eggNOG" id="ENOG502TDTT">
    <property type="taxonomic scope" value="Eukaryota"/>
</dbReference>
<gene>
    <name evidence="3" type="ORF">H920_05845</name>
</gene>